<comment type="caution">
    <text evidence="2">The sequence shown here is derived from an EMBL/GenBank/DDBJ whole genome shotgun (WGS) entry which is preliminary data.</text>
</comment>
<dbReference type="Pfam" id="PF07045">
    <property type="entry name" value="DUF1330"/>
    <property type="match status" value="1"/>
</dbReference>
<gene>
    <name evidence="2" type="ORF">KX928_02250</name>
</gene>
<dbReference type="Proteomes" id="UP001138661">
    <property type="component" value="Unassembled WGS sequence"/>
</dbReference>
<evidence type="ECO:0000313" key="2">
    <source>
        <dbReference type="EMBL" id="MBW4706598.1"/>
    </source>
</evidence>
<dbReference type="PANTHER" id="PTHR41521:SF4">
    <property type="entry name" value="BLR0684 PROTEIN"/>
    <property type="match status" value="1"/>
</dbReference>
<evidence type="ECO:0000259" key="1">
    <source>
        <dbReference type="Pfam" id="PF07045"/>
    </source>
</evidence>
<proteinExistence type="predicted"/>
<accession>A0A9X1FTG0</accession>
<dbReference type="InterPro" id="IPR010753">
    <property type="entry name" value="DUF1330"/>
</dbReference>
<evidence type="ECO:0000313" key="3">
    <source>
        <dbReference type="Proteomes" id="UP001138661"/>
    </source>
</evidence>
<feature type="domain" description="DUF1330" evidence="1">
    <location>
        <begin position="3"/>
        <end position="90"/>
    </location>
</feature>
<keyword evidence="3" id="KW-1185">Reference proteome</keyword>
<dbReference type="AlphaFoldDB" id="A0A9X1FTG0"/>
<reference evidence="2" key="1">
    <citation type="submission" date="2021-07" db="EMBL/GenBank/DDBJ databases">
        <title>Roseobacter insulae sp. nov., isolated from a tidal flat.</title>
        <authorList>
            <person name="Park S."/>
            <person name="Yoon J.-H."/>
        </authorList>
    </citation>
    <scope>NUCLEOTIDE SEQUENCE</scope>
    <source>
        <strain evidence="2">YSTF-M11</strain>
    </source>
</reference>
<protein>
    <submittedName>
        <fullName evidence="2">DUF1330 domain-containing protein</fullName>
    </submittedName>
</protein>
<organism evidence="2 3">
    <name type="scientific">Roseobacter insulae</name>
    <dbReference type="NCBI Taxonomy" id="2859783"/>
    <lineage>
        <taxon>Bacteria</taxon>
        <taxon>Pseudomonadati</taxon>
        <taxon>Pseudomonadota</taxon>
        <taxon>Alphaproteobacteria</taxon>
        <taxon>Rhodobacterales</taxon>
        <taxon>Roseobacteraceae</taxon>
        <taxon>Roseobacter</taxon>
    </lineage>
</organism>
<name>A0A9X1FTG0_9RHOB</name>
<dbReference type="RefSeq" id="WP_219498364.1">
    <property type="nucleotide sequence ID" value="NZ_JAHXDN010000001.1"/>
</dbReference>
<dbReference type="PANTHER" id="PTHR41521">
    <property type="match status" value="1"/>
</dbReference>
<dbReference type="EMBL" id="JAHXDN010000001">
    <property type="protein sequence ID" value="MBW4706598.1"/>
    <property type="molecule type" value="Genomic_DNA"/>
</dbReference>
<sequence length="97" mass="10710">MTAIMISTISVTDPKGFQDYMARTQAVARPYGAQMMFRGQRSETLSGNASNGDMVVVVSFPDLEALQRWHASPEYREIIALRDASSDQVMTAYGPMS</sequence>